<dbReference type="Pfam" id="PF03060">
    <property type="entry name" value="NMO"/>
    <property type="match status" value="1"/>
</dbReference>
<keyword evidence="5" id="KW-0288">FMN</keyword>
<dbReference type="AlphaFoldDB" id="A0A376BN18"/>
<evidence type="ECO:0000256" key="9">
    <source>
        <dbReference type="ARBA" id="ARBA00049401"/>
    </source>
</evidence>
<keyword evidence="12" id="KW-1185">Reference proteome</keyword>
<evidence type="ECO:0000256" key="3">
    <source>
        <dbReference type="ARBA" id="ARBA00022575"/>
    </source>
</evidence>
<keyword evidence="7 11" id="KW-0503">Monooxygenase</keyword>
<evidence type="ECO:0000256" key="6">
    <source>
        <dbReference type="ARBA" id="ARBA00023002"/>
    </source>
</evidence>
<evidence type="ECO:0000313" key="11">
    <source>
        <dbReference type="EMBL" id="SSY70614.1"/>
    </source>
</evidence>
<dbReference type="STRING" id="1120980.GCA_000745955_02300"/>
<protein>
    <recommendedName>
        <fullName evidence="8">Propionate 3-nitronate monooxygenase</fullName>
    </recommendedName>
</protein>
<dbReference type="CDD" id="cd04730">
    <property type="entry name" value="NPD_like"/>
    <property type="match status" value="1"/>
</dbReference>
<evidence type="ECO:0000313" key="12">
    <source>
        <dbReference type="Proteomes" id="UP000254209"/>
    </source>
</evidence>
<sequence>MTAPSLVEKLKLRLPIVQAPMAGGATTPELVSAVSEAGALGFIGAGYLLPADIIAQAEAVRSKTGRPFGVNLFVLTREQSTRLTEPMPAWLTNVYHKRGLPLPKQPQALPIFDEQFEALLSVQPAVASFAFGVLNDEHVRALQAKNIAIVGTANHAEEAKYWEDLGADAVVVQGAEAGGHRGGFTEQYINQPMGLMSLMTQCRQTVRIPLWAAGGLMTGQALAAVRNMGAEAAQMGTAFLSTRESGISRAYKNALFDVRRAVTTHTKLFTGKPARMLMNRYMRENMANENNTASYPQQHAYTQALRAASAQQGDVEYMALYAGKGVGLCRDVRVADLIDALEKEYLSAIGANENTSNDSHQNKSSSISYIED</sequence>
<dbReference type="OrthoDB" id="9778912at2"/>
<comment type="similarity">
    <text evidence="2">Belongs to the nitronate monooxygenase family. NMO class I subfamily.</text>
</comment>
<comment type="catalytic activity">
    <reaction evidence="9">
        <text>3 propionate 3-nitronate + 3 O2 + H2O = 3 3-oxopropanoate + 2 nitrate + nitrite + H2O2 + 3 H(+)</text>
        <dbReference type="Rhea" id="RHEA:57332"/>
        <dbReference type="ChEBI" id="CHEBI:15377"/>
        <dbReference type="ChEBI" id="CHEBI:15378"/>
        <dbReference type="ChEBI" id="CHEBI:15379"/>
        <dbReference type="ChEBI" id="CHEBI:16240"/>
        <dbReference type="ChEBI" id="CHEBI:16301"/>
        <dbReference type="ChEBI" id="CHEBI:17632"/>
        <dbReference type="ChEBI" id="CHEBI:33190"/>
        <dbReference type="ChEBI" id="CHEBI:136067"/>
    </reaction>
</comment>
<proteinExistence type="inferred from homology"/>
<evidence type="ECO:0000256" key="5">
    <source>
        <dbReference type="ARBA" id="ARBA00022643"/>
    </source>
</evidence>
<dbReference type="InterPro" id="IPR004136">
    <property type="entry name" value="NMO"/>
</dbReference>
<name>A0A376BN18_9NEIS</name>
<comment type="cofactor">
    <cofactor evidence="1">
        <name>FMN</name>
        <dbReference type="ChEBI" id="CHEBI:58210"/>
    </cofactor>
</comment>
<dbReference type="EMBL" id="UFSO01000002">
    <property type="protein sequence ID" value="SSY70614.1"/>
    <property type="molecule type" value="Genomic_DNA"/>
</dbReference>
<dbReference type="RefSeq" id="WP_051968611.1">
    <property type="nucleotide sequence ID" value="NZ_CP091519.2"/>
</dbReference>
<dbReference type="Gene3D" id="3.20.20.70">
    <property type="entry name" value="Aldolase class I"/>
    <property type="match status" value="1"/>
</dbReference>
<reference evidence="11 12" key="1">
    <citation type="submission" date="2018-06" db="EMBL/GenBank/DDBJ databases">
        <authorList>
            <consortium name="Pathogen Informatics"/>
            <person name="Doyle S."/>
        </authorList>
    </citation>
    <scope>NUCLEOTIDE SEQUENCE [LARGE SCALE GENOMIC DNA]</scope>
    <source>
        <strain evidence="11 12">NCTC10283</strain>
    </source>
</reference>
<dbReference type="InterPro" id="IPR013785">
    <property type="entry name" value="Aldolase_TIM"/>
</dbReference>
<keyword evidence="4" id="KW-0285">Flavoprotein</keyword>
<evidence type="ECO:0000256" key="2">
    <source>
        <dbReference type="ARBA" id="ARBA00009881"/>
    </source>
</evidence>
<gene>
    <name evidence="11" type="ORF">NCTC10283_00716</name>
</gene>
<accession>A0A376BN18</accession>
<organism evidence="11 12">
    <name type="scientific">Alysiella crassa</name>
    <dbReference type="NCBI Taxonomy" id="153491"/>
    <lineage>
        <taxon>Bacteria</taxon>
        <taxon>Pseudomonadati</taxon>
        <taxon>Pseudomonadota</taxon>
        <taxon>Betaproteobacteria</taxon>
        <taxon>Neisseriales</taxon>
        <taxon>Neisseriaceae</taxon>
        <taxon>Alysiella</taxon>
    </lineage>
</organism>
<dbReference type="GO" id="GO:0018580">
    <property type="term" value="F:nitronate monooxygenase activity"/>
    <property type="evidence" value="ECO:0007669"/>
    <property type="project" value="InterPro"/>
</dbReference>
<feature type="region of interest" description="Disordered" evidence="10">
    <location>
        <begin position="352"/>
        <end position="372"/>
    </location>
</feature>
<evidence type="ECO:0000256" key="8">
    <source>
        <dbReference type="ARBA" id="ARBA00031155"/>
    </source>
</evidence>
<evidence type="ECO:0000256" key="7">
    <source>
        <dbReference type="ARBA" id="ARBA00023033"/>
    </source>
</evidence>
<dbReference type="Proteomes" id="UP000254209">
    <property type="component" value="Unassembled WGS sequence"/>
</dbReference>
<keyword evidence="3" id="KW-0216">Detoxification</keyword>
<dbReference type="PANTHER" id="PTHR42747">
    <property type="entry name" value="NITRONATE MONOOXYGENASE-RELATED"/>
    <property type="match status" value="1"/>
</dbReference>
<evidence type="ECO:0000256" key="1">
    <source>
        <dbReference type="ARBA" id="ARBA00001917"/>
    </source>
</evidence>
<dbReference type="GO" id="GO:0009636">
    <property type="term" value="P:response to toxic substance"/>
    <property type="evidence" value="ECO:0007669"/>
    <property type="project" value="UniProtKB-KW"/>
</dbReference>
<evidence type="ECO:0000256" key="4">
    <source>
        <dbReference type="ARBA" id="ARBA00022630"/>
    </source>
</evidence>
<keyword evidence="6 11" id="KW-0560">Oxidoreductase</keyword>
<dbReference type="PANTHER" id="PTHR42747:SF3">
    <property type="entry name" value="NITRONATE MONOOXYGENASE-RELATED"/>
    <property type="match status" value="1"/>
</dbReference>
<dbReference type="SUPFAM" id="SSF51412">
    <property type="entry name" value="Inosine monophosphate dehydrogenase (IMPDH)"/>
    <property type="match status" value="1"/>
</dbReference>
<evidence type="ECO:0000256" key="10">
    <source>
        <dbReference type="SAM" id="MobiDB-lite"/>
    </source>
</evidence>